<sequence>MPPGSLFRRLGVLLAATLLSITGCGHHPESGVISRAAAPNAAVVDTTAGPVRGVVAPDHRLFAGIPYAAPPLGALRWQPPQPVAPWTGVRDTTRPGPPCVQETARGVGSEDCLTLNVWTPAGGVGKRPVLVWIHGGGFINGHGDMYDAHRLATRGDVVVVTLNYRLGALGFLAHPALGQFGRVGNYGFIDQQAALRWVRDNIAGFGGDPTKVTIAGESAGGMSVCDHLVAPASAGLFRAAVIQSGPCQAQVDLPTAQRVSEAYATEVGCADPDPAATARCLRGLPTAAVAGAPWYVHIDTHALTGPVTGTAVLPTDPLRAFAAGRAAPVPVLLGSNRNEFTMFAALTYLRTGAELTAAEYPARLARTLGADAAAVRAQYPPGHFGGSVSLAFSAAIGDHVFSCPADEMATALAEHAPAVYAYEFDDPHAPAPENLTAAPFPLGATHALEVRYLFAVGGAPPFTAAQQRLSDQMIDYWSAFATTGAPVVAGQPDWPTFGDGRWLSLRPDGSRVITDFAESHRCGFWTTLRGSGRAGR</sequence>
<evidence type="ECO:0000256" key="2">
    <source>
        <dbReference type="ARBA" id="ARBA00022801"/>
    </source>
</evidence>
<gene>
    <name evidence="5" type="ORF">AWC30_09395</name>
</gene>
<accession>A0A1X2EK86</accession>
<evidence type="ECO:0000259" key="4">
    <source>
        <dbReference type="Pfam" id="PF00135"/>
    </source>
</evidence>
<keyword evidence="2 3" id="KW-0378">Hydrolase</keyword>
<dbReference type="AlphaFoldDB" id="A0A1X2EK86"/>
<dbReference type="Gene3D" id="3.40.50.1820">
    <property type="entry name" value="alpha/beta hydrolase"/>
    <property type="match status" value="1"/>
</dbReference>
<organism evidence="5 6">
    <name type="scientific">Mycolicibacillus trivialis</name>
    <dbReference type="NCBI Taxonomy" id="1798"/>
    <lineage>
        <taxon>Bacteria</taxon>
        <taxon>Bacillati</taxon>
        <taxon>Actinomycetota</taxon>
        <taxon>Actinomycetes</taxon>
        <taxon>Mycobacteriales</taxon>
        <taxon>Mycobacteriaceae</taxon>
        <taxon>Mycolicibacillus</taxon>
    </lineage>
</organism>
<evidence type="ECO:0000256" key="1">
    <source>
        <dbReference type="ARBA" id="ARBA00005964"/>
    </source>
</evidence>
<dbReference type="Proteomes" id="UP000193090">
    <property type="component" value="Unassembled WGS sequence"/>
</dbReference>
<dbReference type="PROSITE" id="PS00122">
    <property type="entry name" value="CARBOXYLESTERASE_B_1"/>
    <property type="match status" value="1"/>
</dbReference>
<dbReference type="OrthoDB" id="3199405at2"/>
<dbReference type="RefSeq" id="WP_085109894.1">
    <property type="nucleotide sequence ID" value="NZ_JACKSN010000035.1"/>
</dbReference>
<dbReference type="GO" id="GO:0052689">
    <property type="term" value="F:carboxylic ester hydrolase activity"/>
    <property type="evidence" value="ECO:0007669"/>
    <property type="project" value="TreeGrafter"/>
</dbReference>
<dbReference type="Pfam" id="PF00135">
    <property type="entry name" value="COesterase"/>
    <property type="match status" value="1"/>
</dbReference>
<dbReference type="EC" id="3.1.1.-" evidence="3"/>
<evidence type="ECO:0000313" key="5">
    <source>
        <dbReference type="EMBL" id="ORX05012.1"/>
    </source>
</evidence>
<evidence type="ECO:0000256" key="3">
    <source>
        <dbReference type="RuleBase" id="RU361235"/>
    </source>
</evidence>
<dbReference type="InterPro" id="IPR050654">
    <property type="entry name" value="AChE-related_enzymes"/>
</dbReference>
<evidence type="ECO:0000313" key="6">
    <source>
        <dbReference type="Proteomes" id="UP000193090"/>
    </source>
</evidence>
<feature type="domain" description="Carboxylesterase type B" evidence="4">
    <location>
        <begin position="41"/>
        <end position="525"/>
    </location>
</feature>
<dbReference type="InterPro" id="IPR019819">
    <property type="entry name" value="Carboxylesterase_B_CS"/>
</dbReference>
<proteinExistence type="inferred from homology"/>
<protein>
    <recommendedName>
        <fullName evidence="3">Carboxylic ester hydrolase</fullName>
        <ecNumber evidence="3">3.1.1.-</ecNumber>
    </recommendedName>
</protein>
<comment type="caution">
    <text evidence="5">The sequence shown here is derived from an EMBL/GenBank/DDBJ whole genome shotgun (WGS) entry which is preliminary data.</text>
</comment>
<name>A0A1X2EK86_9MYCO</name>
<dbReference type="InterPro" id="IPR002018">
    <property type="entry name" value="CarbesteraseB"/>
</dbReference>
<dbReference type="ESTHER" id="9myco-a0a1x2ek86">
    <property type="family name" value="Carb_B_Bacteria"/>
</dbReference>
<dbReference type="SUPFAM" id="SSF53474">
    <property type="entry name" value="alpha/beta-Hydrolases"/>
    <property type="match status" value="1"/>
</dbReference>
<dbReference type="STRING" id="1798.AWC30_09395"/>
<dbReference type="InterPro" id="IPR029058">
    <property type="entry name" value="AB_hydrolase_fold"/>
</dbReference>
<comment type="similarity">
    <text evidence="1 3">Belongs to the type-B carboxylesterase/lipase family.</text>
</comment>
<reference evidence="5 6" key="1">
    <citation type="submission" date="2016-01" db="EMBL/GenBank/DDBJ databases">
        <title>The new phylogeny of the genus Mycobacterium.</title>
        <authorList>
            <person name="Tarcisio F."/>
            <person name="Conor M."/>
            <person name="Antonella G."/>
            <person name="Elisabetta G."/>
            <person name="Giulia F.S."/>
            <person name="Sara T."/>
            <person name="Anna F."/>
            <person name="Clotilde B."/>
            <person name="Roberto B."/>
            <person name="Veronica D.S."/>
            <person name="Fabio R."/>
            <person name="Monica P."/>
            <person name="Olivier J."/>
            <person name="Enrico T."/>
            <person name="Nicola S."/>
        </authorList>
    </citation>
    <scope>NUCLEOTIDE SEQUENCE [LARGE SCALE GENOMIC DNA]</scope>
    <source>
        <strain evidence="5 6">DSM 44153</strain>
    </source>
</reference>
<dbReference type="InterPro" id="IPR019826">
    <property type="entry name" value="Carboxylesterase_B_AS"/>
</dbReference>
<dbReference type="EMBL" id="LQPZ01000021">
    <property type="protein sequence ID" value="ORX05012.1"/>
    <property type="molecule type" value="Genomic_DNA"/>
</dbReference>
<dbReference type="PROSITE" id="PS00941">
    <property type="entry name" value="CARBOXYLESTERASE_B_2"/>
    <property type="match status" value="1"/>
</dbReference>
<dbReference type="PANTHER" id="PTHR43918">
    <property type="entry name" value="ACETYLCHOLINESTERASE"/>
    <property type="match status" value="1"/>
</dbReference>
<keyword evidence="6" id="KW-1185">Reference proteome</keyword>
<dbReference type="PANTHER" id="PTHR43918:SF4">
    <property type="entry name" value="CARBOXYLIC ESTER HYDROLASE"/>
    <property type="match status" value="1"/>
</dbReference>